<evidence type="ECO:0000313" key="2">
    <source>
        <dbReference type="Proteomes" id="UP000265962"/>
    </source>
</evidence>
<keyword evidence="2" id="KW-1185">Reference proteome</keyword>
<dbReference type="EMBL" id="OMOH01000004">
    <property type="protein sequence ID" value="SPF68288.1"/>
    <property type="molecule type" value="Genomic_DNA"/>
</dbReference>
<gene>
    <name evidence="1" type="ORF">PROPJV5_1231</name>
</gene>
<organism evidence="1 2">
    <name type="scientific">Propionibacterium ruminifibrarum</name>
    <dbReference type="NCBI Taxonomy" id="1962131"/>
    <lineage>
        <taxon>Bacteria</taxon>
        <taxon>Bacillati</taxon>
        <taxon>Actinomycetota</taxon>
        <taxon>Actinomycetes</taxon>
        <taxon>Propionibacteriales</taxon>
        <taxon>Propionibacteriaceae</taxon>
        <taxon>Propionibacterium</taxon>
    </lineage>
</organism>
<dbReference type="Proteomes" id="UP000265962">
    <property type="component" value="Unassembled WGS sequence"/>
</dbReference>
<name>A0A375I4X3_9ACTN</name>
<dbReference type="RefSeq" id="WP_119715458.1">
    <property type="nucleotide sequence ID" value="NZ_OMOH01000004.1"/>
</dbReference>
<dbReference type="OrthoDB" id="4571327at2"/>
<accession>A0A375I4X3</accession>
<sequence>MAVFEQHTTLSRQYPLPYATVFNAVPQVIQHLGHRLQHADPNQGIIRFSTGMSLTTWGENLTAQIAPVDPQQSATAVQLTSSGALPTLIAQGKRNRKVINAFFDELDRALQWQQGAPGQG</sequence>
<evidence type="ECO:0000313" key="1">
    <source>
        <dbReference type="EMBL" id="SPF68288.1"/>
    </source>
</evidence>
<proteinExistence type="predicted"/>
<protein>
    <submittedName>
        <fullName evidence="1">Uncharacterized protein</fullName>
    </submittedName>
</protein>
<dbReference type="AlphaFoldDB" id="A0A375I4X3"/>
<reference evidence="2" key="1">
    <citation type="submission" date="2018-02" db="EMBL/GenBank/DDBJ databases">
        <authorList>
            <person name="Hornung B."/>
        </authorList>
    </citation>
    <scope>NUCLEOTIDE SEQUENCE [LARGE SCALE GENOMIC DNA]</scope>
</reference>